<gene>
    <name evidence="1" type="ORF">SS1G_12252</name>
</gene>
<protein>
    <submittedName>
        <fullName evidence="1">Uncharacterized protein</fullName>
    </submittedName>
</protein>
<dbReference type="AlphaFoldDB" id="A7F2V4"/>
<evidence type="ECO:0000313" key="2">
    <source>
        <dbReference type="Proteomes" id="UP000001312"/>
    </source>
</evidence>
<sequence>MTLSPGSDVAASYLVRMESKREMDMERVSGGLLGGGSRCMERRDGRVEILDDLVSCGKYLERTGSRVIS</sequence>
<reference evidence="2" key="1">
    <citation type="journal article" date="2011" name="PLoS Genet.">
        <title>Genomic analysis of the necrotrophic fungal pathogens Sclerotinia sclerotiorum and Botrytis cinerea.</title>
        <authorList>
            <person name="Amselem J."/>
            <person name="Cuomo C.A."/>
            <person name="van Kan J.A."/>
            <person name="Viaud M."/>
            <person name="Benito E.P."/>
            <person name="Couloux A."/>
            <person name="Coutinho P.M."/>
            <person name="de Vries R.P."/>
            <person name="Dyer P.S."/>
            <person name="Fillinger S."/>
            <person name="Fournier E."/>
            <person name="Gout L."/>
            <person name="Hahn M."/>
            <person name="Kohn L."/>
            <person name="Lapalu N."/>
            <person name="Plummer K.M."/>
            <person name="Pradier J.M."/>
            <person name="Quevillon E."/>
            <person name="Sharon A."/>
            <person name="Simon A."/>
            <person name="ten Have A."/>
            <person name="Tudzynski B."/>
            <person name="Tudzynski P."/>
            <person name="Wincker P."/>
            <person name="Andrew M."/>
            <person name="Anthouard V."/>
            <person name="Beever R.E."/>
            <person name="Beffa R."/>
            <person name="Benoit I."/>
            <person name="Bouzid O."/>
            <person name="Brault B."/>
            <person name="Chen Z."/>
            <person name="Choquer M."/>
            <person name="Collemare J."/>
            <person name="Cotton P."/>
            <person name="Danchin E.G."/>
            <person name="Da Silva C."/>
            <person name="Gautier A."/>
            <person name="Giraud C."/>
            <person name="Giraud T."/>
            <person name="Gonzalez C."/>
            <person name="Grossetete S."/>
            <person name="Guldener U."/>
            <person name="Henrissat B."/>
            <person name="Howlett B.J."/>
            <person name="Kodira C."/>
            <person name="Kretschmer M."/>
            <person name="Lappartient A."/>
            <person name="Leroch M."/>
            <person name="Levis C."/>
            <person name="Mauceli E."/>
            <person name="Neuveglise C."/>
            <person name="Oeser B."/>
            <person name="Pearson M."/>
            <person name="Poulain J."/>
            <person name="Poussereau N."/>
            <person name="Quesneville H."/>
            <person name="Rascle C."/>
            <person name="Schumacher J."/>
            <person name="Segurens B."/>
            <person name="Sexton A."/>
            <person name="Silva E."/>
            <person name="Sirven C."/>
            <person name="Soanes D.M."/>
            <person name="Talbot N.J."/>
            <person name="Templeton M."/>
            <person name="Yandava C."/>
            <person name="Yarden O."/>
            <person name="Zeng Q."/>
            <person name="Rollins J.A."/>
            <person name="Lebrun M.H."/>
            <person name="Dickman M."/>
        </authorList>
    </citation>
    <scope>NUCLEOTIDE SEQUENCE [LARGE SCALE GENOMIC DNA]</scope>
    <source>
        <strain evidence="2">ATCC 18683 / 1980 / Ss-1</strain>
    </source>
</reference>
<dbReference type="HOGENOM" id="CLU_2777467_0_0_1"/>
<proteinExistence type="predicted"/>
<dbReference type="InParanoid" id="A7F2V4"/>
<evidence type="ECO:0000313" key="1">
    <source>
        <dbReference type="EMBL" id="EDN96046.1"/>
    </source>
</evidence>
<dbReference type="Proteomes" id="UP000001312">
    <property type="component" value="Unassembled WGS sequence"/>
</dbReference>
<dbReference type="RefSeq" id="XP_001587222.1">
    <property type="nucleotide sequence ID" value="XM_001587172.1"/>
</dbReference>
<dbReference type="KEGG" id="ssl:SS1G_12252"/>
<dbReference type="EMBL" id="CH476639">
    <property type="protein sequence ID" value="EDN96046.1"/>
    <property type="molecule type" value="Genomic_DNA"/>
</dbReference>
<dbReference type="GeneID" id="5483192"/>
<keyword evidence="2" id="KW-1185">Reference proteome</keyword>
<organism evidence="1 2">
    <name type="scientific">Sclerotinia sclerotiorum (strain ATCC 18683 / 1980 / Ss-1)</name>
    <name type="common">White mold</name>
    <name type="synonym">Whetzelinia sclerotiorum</name>
    <dbReference type="NCBI Taxonomy" id="665079"/>
    <lineage>
        <taxon>Eukaryota</taxon>
        <taxon>Fungi</taxon>
        <taxon>Dikarya</taxon>
        <taxon>Ascomycota</taxon>
        <taxon>Pezizomycotina</taxon>
        <taxon>Leotiomycetes</taxon>
        <taxon>Helotiales</taxon>
        <taxon>Sclerotiniaceae</taxon>
        <taxon>Sclerotinia</taxon>
    </lineage>
</organism>
<name>A7F2V4_SCLS1</name>
<accession>A7F2V4</accession>